<dbReference type="AlphaFoldDB" id="A0A4Q2M4A7"/>
<evidence type="ECO:0000259" key="3">
    <source>
        <dbReference type="PROSITE" id="PS51736"/>
    </source>
</evidence>
<dbReference type="Gene3D" id="3.90.1750.20">
    <property type="entry name" value="Putative Large Serine Recombinase, Chain B, Domain 2"/>
    <property type="match status" value="1"/>
</dbReference>
<protein>
    <submittedName>
        <fullName evidence="5">Recombinase family protein</fullName>
    </submittedName>
</protein>
<dbReference type="InterPro" id="IPR038109">
    <property type="entry name" value="DNA_bind_recomb_sf"/>
</dbReference>
<dbReference type="CDD" id="cd00338">
    <property type="entry name" value="Ser_Recombinase"/>
    <property type="match status" value="1"/>
</dbReference>
<feature type="coiled-coil region" evidence="1">
    <location>
        <begin position="487"/>
        <end position="532"/>
    </location>
</feature>
<feature type="compositionally biased region" description="Low complexity" evidence="2">
    <location>
        <begin position="9"/>
        <end position="22"/>
    </location>
</feature>
<dbReference type="SUPFAM" id="SSF53041">
    <property type="entry name" value="Resolvase-like"/>
    <property type="match status" value="1"/>
</dbReference>
<dbReference type="GO" id="GO:0000150">
    <property type="term" value="F:DNA strand exchange activity"/>
    <property type="evidence" value="ECO:0007669"/>
    <property type="project" value="InterPro"/>
</dbReference>
<dbReference type="InterPro" id="IPR025827">
    <property type="entry name" value="Zn_ribbon_recom_dom"/>
</dbReference>
<dbReference type="SMART" id="SM00857">
    <property type="entry name" value="Resolvase"/>
    <property type="match status" value="1"/>
</dbReference>
<feature type="domain" description="Recombinase" evidence="4">
    <location>
        <begin position="287"/>
        <end position="405"/>
    </location>
</feature>
<reference evidence="5 6" key="1">
    <citation type="submission" date="2019-01" db="EMBL/GenBank/DDBJ databases">
        <title>Agromyces.</title>
        <authorList>
            <person name="Li J."/>
        </authorList>
    </citation>
    <scope>NUCLEOTIDE SEQUENCE [LARGE SCALE GENOMIC DNA]</scope>
    <source>
        <strain evidence="5 6">DSM 23870</strain>
    </source>
</reference>
<dbReference type="PANTHER" id="PTHR30461">
    <property type="entry name" value="DNA-INVERTASE FROM LAMBDOID PROPHAGE"/>
    <property type="match status" value="1"/>
</dbReference>
<keyword evidence="1" id="KW-0175">Coiled coil</keyword>
<dbReference type="Proteomes" id="UP000292686">
    <property type="component" value="Unassembled WGS sequence"/>
</dbReference>
<dbReference type="OrthoDB" id="3217513at2"/>
<dbReference type="Pfam" id="PF13408">
    <property type="entry name" value="Zn_ribbon_recom"/>
    <property type="match status" value="1"/>
</dbReference>
<dbReference type="Gene3D" id="3.40.50.1390">
    <property type="entry name" value="Resolvase, N-terminal catalytic domain"/>
    <property type="match status" value="1"/>
</dbReference>
<dbReference type="InterPro" id="IPR036162">
    <property type="entry name" value="Resolvase-like_N_sf"/>
</dbReference>
<feature type="region of interest" description="Disordered" evidence="2">
    <location>
        <begin position="1"/>
        <end position="59"/>
    </location>
</feature>
<sequence>MRDPIRVGSLAYSSASSFTSNSQRKSARHKKGRLMDERDERGENYIADATPVDGGGDALEAAAGLDFPAERSVNPEDLTEGGPHMYQEGEEAAATLAQPNLTSVAGLEHLFKGDDTMHVPLRTGMAISYLRVSTTRQLNTAADLDEDGNSIATQREWAIRKAKELGVPILPEFVEPGQSAQTIDKRPEFKKLLRFVDANPDIRYVVIYMRSRVFRNHLDAAITKRQLRDKGVELISAKENFGDGYMGDAMEAITDVVNELQVRMSGEDIRIKMAHKVERGGSVGRAKLGYLNVRKDFDGRLVNTIDVDPVRAPLIVWAFEQYATNQFSITQLQMMLEDQGLTTRQSSKRAAKPLSSSQLAMILRDPYYTGVIRYKGKLHPGRHTPLISKELFLAVQKILDGRNRKGDRDRIHFHFLRGLLYCAECKSEGRTSRLVYSQNKGHGGTYEYYVCTAKQRGHCSMPSARLDELEDEVAQRVAAERFDAEDIASVREEVRRALVELQAADQEEEDALRKQLKKLEAQEERLIELAADGTIAVEKLRQRLEYVTLQKGAITEKLTRTVERIRQGVDKAFAFVDLLEDPAALYRQLPDNVRRQLLTAFFTRLDVQVTDREVSIGVERTELNAGLHDWRSQHRLSASTHPPAKEKRASRTSAEDSLSDLYPLTQSKGLNKPVLVGLTGFEPATP</sequence>
<feature type="domain" description="Resolvase/invertase-type recombinase catalytic" evidence="3">
    <location>
        <begin position="125"/>
        <end position="280"/>
    </location>
</feature>
<proteinExistence type="predicted"/>
<dbReference type="Pfam" id="PF07508">
    <property type="entry name" value="Recombinase"/>
    <property type="match status" value="1"/>
</dbReference>
<organism evidence="5 6">
    <name type="scientific">Agromyces atrinae</name>
    <dbReference type="NCBI Taxonomy" id="592376"/>
    <lineage>
        <taxon>Bacteria</taxon>
        <taxon>Bacillati</taxon>
        <taxon>Actinomycetota</taxon>
        <taxon>Actinomycetes</taxon>
        <taxon>Micrococcales</taxon>
        <taxon>Microbacteriaceae</taxon>
        <taxon>Agromyces</taxon>
    </lineage>
</organism>
<evidence type="ECO:0000313" key="6">
    <source>
        <dbReference type="Proteomes" id="UP000292686"/>
    </source>
</evidence>
<dbReference type="EMBL" id="SDPM01000004">
    <property type="protein sequence ID" value="RXZ86709.1"/>
    <property type="molecule type" value="Genomic_DNA"/>
</dbReference>
<comment type="caution">
    <text evidence="5">The sequence shown here is derived from an EMBL/GenBank/DDBJ whole genome shotgun (WGS) entry which is preliminary data.</text>
</comment>
<dbReference type="GO" id="GO:0003677">
    <property type="term" value="F:DNA binding"/>
    <property type="evidence" value="ECO:0007669"/>
    <property type="project" value="InterPro"/>
</dbReference>
<dbReference type="Pfam" id="PF00239">
    <property type="entry name" value="Resolvase"/>
    <property type="match status" value="1"/>
</dbReference>
<feature type="region of interest" description="Disordered" evidence="2">
    <location>
        <begin position="632"/>
        <end position="658"/>
    </location>
</feature>
<accession>A0A4Q2M4A7</accession>
<gene>
    <name evidence="5" type="ORF">ESP50_10025</name>
</gene>
<dbReference type="PROSITE" id="PS51737">
    <property type="entry name" value="RECOMBINASE_DNA_BIND"/>
    <property type="match status" value="1"/>
</dbReference>
<name>A0A4Q2M4A7_9MICO</name>
<evidence type="ECO:0000256" key="2">
    <source>
        <dbReference type="SAM" id="MobiDB-lite"/>
    </source>
</evidence>
<evidence type="ECO:0000259" key="4">
    <source>
        <dbReference type="PROSITE" id="PS51737"/>
    </source>
</evidence>
<dbReference type="InterPro" id="IPR050639">
    <property type="entry name" value="SSR_resolvase"/>
</dbReference>
<dbReference type="RefSeq" id="WP_129174662.1">
    <property type="nucleotide sequence ID" value="NZ_JACCBI010000001.1"/>
</dbReference>
<evidence type="ECO:0000313" key="5">
    <source>
        <dbReference type="EMBL" id="RXZ86709.1"/>
    </source>
</evidence>
<dbReference type="InterPro" id="IPR006119">
    <property type="entry name" value="Resolv_N"/>
</dbReference>
<evidence type="ECO:0000256" key="1">
    <source>
        <dbReference type="SAM" id="Coils"/>
    </source>
</evidence>
<feature type="compositionally biased region" description="Basic and acidic residues" evidence="2">
    <location>
        <begin position="33"/>
        <end position="43"/>
    </location>
</feature>
<dbReference type="InterPro" id="IPR011109">
    <property type="entry name" value="DNA_bind_recombinase_dom"/>
</dbReference>
<keyword evidence="6" id="KW-1185">Reference proteome</keyword>
<dbReference type="PANTHER" id="PTHR30461:SF23">
    <property type="entry name" value="DNA RECOMBINASE-RELATED"/>
    <property type="match status" value="1"/>
</dbReference>
<dbReference type="PROSITE" id="PS51736">
    <property type="entry name" value="RECOMBINASES_3"/>
    <property type="match status" value="1"/>
</dbReference>